<dbReference type="InterPro" id="IPR029063">
    <property type="entry name" value="SAM-dependent_MTases_sf"/>
</dbReference>
<comment type="similarity">
    <text evidence="1">Belongs to the methyltransferase superfamily. LaeA methyltransferase family.</text>
</comment>
<feature type="region of interest" description="Disordered" evidence="2">
    <location>
        <begin position="1"/>
        <end position="28"/>
    </location>
</feature>
<dbReference type="Proteomes" id="UP001303473">
    <property type="component" value="Unassembled WGS sequence"/>
</dbReference>
<keyword evidence="3" id="KW-0489">Methyltransferase</keyword>
<dbReference type="PANTHER" id="PTHR43591:SF24">
    <property type="entry name" value="2-METHOXY-6-POLYPRENYL-1,4-BENZOQUINOL METHYLASE, MITOCHONDRIAL"/>
    <property type="match status" value="1"/>
</dbReference>
<name>A0AAN6RZC6_9PEZI</name>
<sequence length="320" mass="36303">MTNDEQQRTPIEPDEDLDNQSEADSAFEEVAPSLASLTSSVLAYQEENGRRYHALSRGKYALPNDDVESERLDLQHEVFVRTFDGELAMCPKKDGAKRVLDLGTGTGVWAIDYADAHPEAEVVGVDLSPIQPSFVPPNCSFEIDDLEKEWTWSVPFDFIFGRAMLGSFADFPEIVQKAYDQLEPGGYLELQELSLPCRCDDDTLPEDSFLAQWCNNIITAAANQGRPVWPANEYKKHLEQAGFEEVVEKQHRWPINPWPRDHKYKELGLWTLVNIGDGLEGLTVAHCTRGLGWSHEETLVFCSKVRKDIRNTRIHAYFPM</sequence>
<dbReference type="GO" id="GO:0008168">
    <property type="term" value="F:methyltransferase activity"/>
    <property type="evidence" value="ECO:0007669"/>
    <property type="project" value="UniProtKB-KW"/>
</dbReference>
<dbReference type="SUPFAM" id="SSF53335">
    <property type="entry name" value="S-adenosyl-L-methionine-dependent methyltransferases"/>
    <property type="match status" value="1"/>
</dbReference>
<organism evidence="3 4">
    <name type="scientific">Diplogelasinospora grovesii</name>
    <dbReference type="NCBI Taxonomy" id="303347"/>
    <lineage>
        <taxon>Eukaryota</taxon>
        <taxon>Fungi</taxon>
        <taxon>Dikarya</taxon>
        <taxon>Ascomycota</taxon>
        <taxon>Pezizomycotina</taxon>
        <taxon>Sordariomycetes</taxon>
        <taxon>Sordariomycetidae</taxon>
        <taxon>Sordariales</taxon>
        <taxon>Diplogelasinosporaceae</taxon>
        <taxon>Diplogelasinospora</taxon>
    </lineage>
</organism>
<feature type="compositionally biased region" description="Acidic residues" evidence="2">
    <location>
        <begin position="12"/>
        <end position="27"/>
    </location>
</feature>
<keyword evidence="4" id="KW-1185">Reference proteome</keyword>
<evidence type="ECO:0000256" key="1">
    <source>
        <dbReference type="ARBA" id="ARBA00038158"/>
    </source>
</evidence>
<dbReference type="Gene3D" id="3.40.50.150">
    <property type="entry name" value="Vaccinia Virus protein VP39"/>
    <property type="match status" value="1"/>
</dbReference>
<protein>
    <submittedName>
        <fullName evidence="3">S-adenosyl-L-methionine-dependent methyltransferase</fullName>
    </submittedName>
</protein>
<keyword evidence="3" id="KW-0808">Transferase</keyword>
<dbReference type="AlphaFoldDB" id="A0AAN6RZC6"/>
<evidence type="ECO:0000313" key="3">
    <source>
        <dbReference type="EMBL" id="KAK3934714.1"/>
    </source>
</evidence>
<evidence type="ECO:0000313" key="4">
    <source>
        <dbReference type="Proteomes" id="UP001303473"/>
    </source>
</evidence>
<dbReference type="CDD" id="cd02440">
    <property type="entry name" value="AdoMet_MTases"/>
    <property type="match status" value="1"/>
</dbReference>
<reference evidence="4" key="1">
    <citation type="journal article" date="2023" name="Mol. Phylogenet. Evol.">
        <title>Genome-scale phylogeny and comparative genomics of the fungal order Sordariales.</title>
        <authorList>
            <person name="Hensen N."/>
            <person name="Bonometti L."/>
            <person name="Westerberg I."/>
            <person name="Brannstrom I.O."/>
            <person name="Guillou S."/>
            <person name="Cros-Aarteil S."/>
            <person name="Calhoun S."/>
            <person name="Haridas S."/>
            <person name="Kuo A."/>
            <person name="Mondo S."/>
            <person name="Pangilinan J."/>
            <person name="Riley R."/>
            <person name="LaButti K."/>
            <person name="Andreopoulos B."/>
            <person name="Lipzen A."/>
            <person name="Chen C."/>
            <person name="Yan M."/>
            <person name="Daum C."/>
            <person name="Ng V."/>
            <person name="Clum A."/>
            <person name="Steindorff A."/>
            <person name="Ohm R.A."/>
            <person name="Martin F."/>
            <person name="Silar P."/>
            <person name="Natvig D.O."/>
            <person name="Lalanne C."/>
            <person name="Gautier V."/>
            <person name="Ament-Velasquez S.L."/>
            <person name="Kruys A."/>
            <person name="Hutchinson M.I."/>
            <person name="Powell A.J."/>
            <person name="Barry K."/>
            <person name="Miller A.N."/>
            <person name="Grigoriev I.V."/>
            <person name="Debuchy R."/>
            <person name="Gladieux P."/>
            <person name="Hiltunen Thoren M."/>
            <person name="Johannesson H."/>
        </authorList>
    </citation>
    <scope>NUCLEOTIDE SEQUENCE [LARGE SCALE GENOMIC DNA]</scope>
    <source>
        <strain evidence="4">CBS 340.73</strain>
    </source>
</reference>
<gene>
    <name evidence="3" type="ORF">QBC46DRAFT_70902</name>
</gene>
<comment type="caution">
    <text evidence="3">The sequence shown here is derived from an EMBL/GenBank/DDBJ whole genome shotgun (WGS) entry which is preliminary data.</text>
</comment>
<dbReference type="GO" id="GO:0032259">
    <property type="term" value="P:methylation"/>
    <property type="evidence" value="ECO:0007669"/>
    <property type="project" value="UniProtKB-KW"/>
</dbReference>
<evidence type="ECO:0000256" key="2">
    <source>
        <dbReference type="SAM" id="MobiDB-lite"/>
    </source>
</evidence>
<proteinExistence type="inferred from homology"/>
<dbReference type="EMBL" id="MU853966">
    <property type="protein sequence ID" value="KAK3934714.1"/>
    <property type="molecule type" value="Genomic_DNA"/>
</dbReference>
<accession>A0AAN6RZC6</accession>
<dbReference type="PANTHER" id="PTHR43591">
    <property type="entry name" value="METHYLTRANSFERASE"/>
    <property type="match status" value="1"/>
</dbReference>
<dbReference type="Pfam" id="PF13489">
    <property type="entry name" value="Methyltransf_23"/>
    <property type="match status" value="1"/>
</dbReference>